<dbReference type="AlphaFoldDB" id="A4GMQ3"/>
<dbReference type="CDD" id="cd00336">
    <property type="entry name" value="Ribosomal_L22"/>
    <property type="match status" value="1"/>
</dbReference>
<evidence type="ECO:0000256" key="13">
    <source>
        <dbReference type="RuleBase" id="RU004008"/>
    </source>
</evidence>
<evidence type="ECO:0000256" key="2">
    <source>
        <dbReference type="ARBA" id="ARBA00009451"/>
    </source>
</evidence>
<comment type="function">
    <text evidence="8">This protein binds specifically to 23S rRNA; its binding is stimulated by other ribosomal proteins, e.g. L4, L17, and L20. It is important during the early stages of 50S assembly. It makes multiple contacts with different domains of the 23S rRNA in the assembled 50S subunit and ribosome.</text>
</comment>
<dbReference type="Gene3D" id="3.90.470.10">
    <property type="entry name" value="Ribosomal protein L22/L17"/>
    <property type="match status" value="1"/>
</dbReference>
<keyword evidence="4 10" id="KW-0699">rRNA-binding</keyword>
<comment type="subunit">
    <text evidence="3 10 12">Part of the 50S ribosomal subunit.</text>
</comment>
<dbReference type="HAMAP" id="MF_01331_B">
    <property type="entry name" value="Ribosomal_uL22_B"/>
    <property type="match status" value="1"/>
</dbReference>
<gene>
    <name evidence="14" type="primary">rpl22</name>
    <name evidence="10" type="synonym">rplV</name>
</gene>
<comment type="similarity">
    <text evidence="2 10 11">Belongs to the universal ribosomal protein uL22 family.</text>
</comment>
<evidence type="ECO:0000256" key="11">
    <source>
        <dbReference type="RuleBase" id="RU004005"/>
    </source>
</evidence>
<evidence type="ECO:0000256" key="9">
    <source>
        <dbReference type="ARBA" id="ARBA00035207"/>
    </source>
</evidence>
<proteinExistence type="inferred from homology"/>
<dbReference type="RefSeq" id="WP_334331138.1">
    <property type="nucleotide sequence ID" value="NZ_JAZHCY020000011.1"/>
</dbReference>
<dbReference type="InterPro" id="IPR001063">
    <property type="entry name" value="Ribosomal_uL22"/>
</dbReference>
<comment type="function">
    <text evidence="10 13">This protein binds specifically to 23S rRNA; its binding is stimulated by other ribosomal proteins, e.g., L4, L17, and L20. It is important during the early stages of 50S assembly. It makes multiple contacts with different domains of the 23S rRNA in the assembled 50S subunit and ribosome.</text>
</comment>
<dbReference type="GO" id="GO:0003735">
    <property type="term" value="F:structural constituent of ribosome"/>
    <property type="evidence" value="ECO:0007669"/>
    <property type="project" value="InterPro"/>
</dbReference>
<keyword evidence="6 10" id="KW-0689">Ribosomal protein</keyword>
<keyword evidence="5 10" id="KW-0694">RNA-binding</keyword>
<evidence type="ECO:0000256" key="6">
    <source>
        <dbReference type="ARBA" id="ARBA00022980"/>
    </source>
</evidence>
<evidence type="ECO:0000256" key="7">
    <source>
        <dbReference type="ARBA" id="ARBA00023274"/>
    </source>
</evidence>
<evidence type="ECO:0000256" key="5">
    <source>
        <dbReference type="ARBA" id="ARBA00022884"/>
    </source>
</evidence>
<dbReference type="GO" id="GO:0006412">
    <property type="term" value="P:translation"/>
    <property type="evidence" value="ECO:0007669"/>
    <property type="project" value="UniProtKB-UniRule"/>
</dbReference>
<evidence type="ECO:0000256" key="10">
    <source>
        <dbReference type="HAMAP-Rule" id="MF_01331"/>
    </source>
</evidence>
<protein>
    <recommendedName>
        <fullName evidence="9 10">Large ribosomal subunit protein uL22</fullName>
    </recommendedName>
</protein>
<dbReference type="Pfam" id="PF00237">
    <property type="entry name" value="Ribosomal_L22"/>
    <property type="match status" value="1"/>
</dbReference>
<dbReference type="EMBL" id="EF193369">
    <property type="protein sequence ID" value="ABO26501.1"/>
    <property type="molecule type" value="Genomic_DNA"/>
</dbReference>
<dbReference type="GO" id="GO:0019843">
    <property type="term" value="F:rRNA binding"/>
    <property type="evidence" value="ECO:0007669"/>
    <property type="project" value="UniProtKB-UniRule"/>
</dbReference>
<dbReference type="GO" id="GO:0022625">
    <property type="term" value="C:cytosolic large ribosomal subunit"/>
    <property type="evidence" value="ECO:0007669"/>
    <property type="project" value="TreeGrafter"/>
</dbReference>
<dbReference type="InterPro" id="IPR036394">
    <property type="entry name" value="Ribosomal_uL22_sf"/>
</dbReference>
<dbReference type="InterPro" id="IPR005727">
    <property type="entry name" value="Ribosomal_uL22_bac/chlpt-type"/>
</dbReference>
<evidence type="ECO:0000256" key="1">
    <source>
        <dbReference type="ARBA" id="ARBA00003478"/>
    </source>
</evidence>
<keyword evidence="7 10" id="KW-0687">Ribonucleoprotein</keyword>
<evidence type="ECO:0000256" key="3">
    <source>
        <dbReference type="ARBA" id="ARBA00011838"/>
    </source>
</evidence>
<dbReference type="PROSITE" id="PS00464">
    <property type="entry name" value="RIBOSOMAL_L22"/>
    <property type="match status" value="1"/>
</dbReference>
<dbReference type="InterPro" id="IPR047867">
    <property type="entry name" value="Ribosomal_uL22_bac/org-type"/>
</dbReference>
<evidence type="ECO:0000313" key="14">
    <source>
        <dbReference type="EMBL" id="ABO26501.1"/>
    </source>
</evidence>
<sequence>MISKAIIKKVSIAPRKARLVVNLIRGKEIKVAKAILMFTPKAASNIILKLLNSAEANLLQNVNLNSNDFYISEVYVNEGLRLKRLFPRAKGSGDMIKKRTSHIVLKLSVTKEIKKEIETKKKEVNVYGTKI</sequence>
<comment type="function">
    <text evidence="1 10">The globular domain of the protein is located near the polypeptide exit tunnel on the outside of the subunit, while an extended beta-hairpin is found that lines the wall of the exit tunnel in the center of the 70S ribosome.</text>
</comment>
<evidence type="ECO:0000256" key="8">
    <source>
        <dbReference type="ARBA" id="ARBA00025084"/>
    </source>
</evidence>
<dbReference type="PANTHER" id="PTHR13501">
    <property type="entry name" value="CHLOROPLAST 50S RIBOSOMAL PROTEIN L22-RELATED"/>
    <property type="match status" value="1"/>
</dbReference>
<evidence type="ECO:0000256" key="4">
    <source>
        <dbReference type="ARBA" id="ARBA00022730"/>
    </source>
</evidence>
<reference evidence="14" key="1">
    <citation type="journal article" date="2007" name="Int. J. Syst. Evol. Microbiol.">
        <title>Ribosomal protein gene-based phylogeny for finer differentiation and classification of phytoplasmas.</title>
        <authorList>
            <person name="Martini M."/>
            <person name="Lee I.M."/>
            <person name="Bottner K.D."/>
            <person name="Zhao Y."/>
            <person name="Botti S."/>
            <person name="Bertaccini A."/>
            <person name="Harrison N.A."/>
            <person name="Carraro L."/>
            <person name="Marcone C."/>
            <person name="Khan A.J."/>
            <person name="Osler R."/>
        </authorList>
    </citation>
    <scope>NUCLEOTIDE SEQUENCE</scope>
    <source>
        <strain evidence="14">LNS2</strain>
    </source>
</reference>
<dbReference type="InterPro" id="IPR018260">
    <property type="entry name" value="Ribosomal_uL22_CS"/>
</dbReference>
<evidence type="ECO:0000256" key="12">
    <source>
        <dbReference type="RuleBase" id="RU004006"/>
    </source>
</evidence>
<organism evidence="14">
    <name type="scientific">Candidatus Phytoplasma prunorum</name>
    <dbReference type="NCBI Taxonomy" id="47565"/>
    <lineage>
        <taxon>Bacteria</taxon>
        <taxon>Bacillati</taxon>
        <taxon>Mycoplasmatota</taxon>
        <taxon>Mollicutes</taxon>
        <taxon>Acholeplasmatales</taxon>
        <taxon>Acholeplasmataceae</taxon>
        <taxon>Candidatus Phytoplasma</taxon>
        <taxon>16SrX (Apple proliferation group)</taxon>
    </lineage>
</organism>
<accession>A4GMQ3</accession>
<name>A4GMQ3_9MOLU</name>
<dbReference type="SUPFAM" id="SSF54843">
    <property type="entry name" value="Ribosomal protein L22"/>
    <property type="match status" value="1"/>
</dbReference>
<dbReference type="PANTHER" id="PTHR13501:SF8">
    <property type="entry name" value="LARGE RIBOSOMAL SUBUNIT PROTEIN UL22M"/>
    <property type="match status" value="1"/>
</dbReference>
<dbReference type="NCBIfam" id="TIGR01044">
    <property type="entry name" value="rplV_bact"/>
    <property type="match status" value="1"/>
</dbReference>